<reference evidence="2 3" key="1">
    <citation type="submission" date="2014-11" db="EMBL/GenBank/DDBJ databases">
        <authorList>
            <person name="Zhu J."/>
            <person name="Qi W."/>
            <person name="Song R."/>
        </authorList>
    </citation>
    <scope>NUCLEOTIDE SEQUENCE [LARGE SCALE GENOMIC DNA]</scope>
</reference>
<feature type="domain" description="Serine aminopeptidase S33" evidence="1">
    <location>
        <begin position="93"/>
        <end position="267"/>
    </location>
</feature>
<dbReference type="InterPro" id="IPR022742">
    <property type="entry name" value="Hydrolase_4"/>
</dbReference>
<proteinExistence type="predicted"/>
<dbReference type="VEuPathDB" id="CryptoDB:Vbra_19618"/>
<evidence type="ECO:0000313" key="3">
    <source>
        <dbReference type="Proteomes" id="UP000041254"/>
    </source>
</evidence>
<dbReference type="Pfam" id="PF12146">
    <property type="entry name" value="Hydrolase_4"/>
    <property type="match status" value="2"/>
</dbReference>
<feature type="domain" description="Serine aminopeptidase S33" evidence="1">
    <location>
        <begin position="8"/>
        <end position="71"/>
    </location>
</feature>
<accession>A0A0G4H683</accession>
<dbReference type="OMA" id="RVFIFIQ"/>
<dbReference type="InterPro" id="IPR051044">
    <property type="entry name" value="MAG_DAG_Lipase"/>
</dbReference>
<sequence>MAHRSVETEHCGRYEHVATALTQQGLDVFALDHMGHGQSDSAWGRRGLLWNYEWLVEDVLLLVHTVRSRYVSRCPGVVPPEASGDGDSGAAKLQPRANVPPFHLLAHSMGGLIGIHVLAKEPEAFSSAVLIGSLIRGPAELEMLRKPMHPLLGPFAAVLHTIAPSLGVKCLDLSTLCHTPCALEQYIEDPLVELGPVPLRTTYEFLRASDAAIDVAKDVRCPVLFLHGEADRITQPAGSHLLYGACGSRDKNLHIVPDGYHDLLNEPGWAETCREVCEWFVQKQQMNESWQSAT</sequence>
<dbReference type="EMBL" id="CDMY01001036">
    <property type="protein sequence ID" value="CEM39340.1"/>
    <property type="molecule type" value="Genomic_DNA"/>
</dbReference>
<dbReference type="InParanoid" id="A0A0G4H683"/>
<organism evidence="2 3">
    <name type="scientific">Vitrella brassicaformis (strain CCMP3155)</name>
    <dbReference type="NCBI Taxonomy" id="1169540"/>
    <lineage>
        <taxon>Eukaryota</taxon>
        <taxon>Sar</taxon>
        <taxon>Alveolata</taxon>
        <taxon>Colpodellida</taxon>
        <taxon>Vitrellaceae</taxon>
        <taxon>Vitrella</taxon>
    </lineage>
</organism>
<gene>
    <name evidence="2" type="ORF">Vbra_19618</name>
</gene>
<dbReference type="PANTHER" id="PTHR11614">
    <property type="entry name" value="PHOSPHOLIPASE-RELATED"/>
    <property type="match status" value="1"/>
</dbReference>
<protein>
    <recommendedName>
        <fullName evidence="1">Serine aminopeptidase S33 domain-containing protein</fullName>
    </recommendedName>
</protein>
<keyword evidence="3" id="KW-1185">Reference proteome</keyword>
<dbReference type="InterPro" id="IPR029058">
    <property type="entry name" value="AB_hydrolase_fold"/>
</dbReference>
<dbReference type="SUPFAM" id="SSF53474">
    <property type="entry name" value="alpha/beta-Hydrolases"/>
    <property type="match status" value="1"/>
</dbReference>
<dbReference type="OrthoDB" id="2498029at2759"/>
<dbReference type="PhylomeDB" id="A0A0G4H683"/>
<dbReference type="Gene3D" id="3.40.50.1820">
    <property type="entry name" value="alpha/beta hydrolase"/>
    <property type="match status" value="1"/>
</dbReference>
<dbReference type="AlphaFoldDB" id="A0A0G4H683"/>
<dbReference type="Proteomes" id="UP000041254">
    <property type="component" value="Unassembled WGS sequence"/>
</dbReference>
<dbReference type="STRING" id="1169540.A0A0G4H683"/>
<evidence type="ECO:0000313" key="2">
    <source>
        <dbReference type="EMBL" id="CEM39340.1"/>
    </source>
</evidence>
<name>A0A0G4H683_VITBC</name>
<evidence type="ECO:0000259" key="1">
    <source>
        <dbReference type="Pfam" id="PF12146"/>
    </source>
</evidence>